<evidence type="ECO:0000313" key="2">
    <source>
        <dbReference type="EMBL" id="KAK3260494.1"/>
    </source>
</evidence>
<name>A0AAE0KU33_9CHLO</name>
<comment type="caution">
    <text evidence="2">The sequence shown here is derived from an EMBL/GenBank/DDBJ whole genome shotgun (WGS) entry which is preliminary data.</text>
</comment>
<keyword evidence="3" id="KW-1185">Reference proteome</keyword>
<sequence>METGNWEKEDTESEEEEEVEEQGPDARAPPFSKWKINSANLKEPALQDNGRVAGYTWRGGREFDMNSKWDGKCNPDYELVWTDDEVEFSCKRFRGKAEVYDFEYFSSHFPWEGWVPSFTMYSKRKFFSNKYRTEVTAKAFNPSWTRKMPAPPTNSLQIEKVRIPATISACLAFFKLHKSKPLLG</sequence>
<dbReference type="EMBL" id="LGRX02017637">
    <property type="protein sequence ID" value="KAK3260494.1"/>
    <property type="molecule type" value="Genomic_DNA"/>
</dbReference>
<feature type="compositionally biased region" description="Acidic residues" evidence="1">
    <location>
        <begin position="9"/>
        <end position="23"/>
    </location>
</feature>
<proteinExistence type="predicted"/>
<feature type="region of interest" description="Disordered" evidence="1">
    <location>
        <begin position="1"/>
        <end position="33"/>
    </location>
</feature>
<dbReference type="Proteomes" id="UP001190700">
    <property type="component" value="Unassembled WGS sequence"/>
</dbReference>
<gene>
    <name evidence="2" type="ORF">CYMTET_30548</name>
</gene>
<protein>
    <submittedName>
        <fullName evidence="2">Uncharacterized protein</fullName>
    </submittedName>
</protein>
<accession>A0AAE0KU33</accession>
<dbReference type="AlphaFoldDB" id="A0AAE0KU33"/>
<evidence type="ECO:0000313" key="3">
    <source>
        <dbReference type="Proteomes" id="UP001190700"/>
    </source>
</evidence>
<evidence type="ECO:0000256" key="1">
    <source>
        <dbReference type="SAM" id="MobiDB-lite"/>
    </source>
</evidence>
<reference evidence="2 3" key="1">
    <citation type="journal article" date="2015" name="Genome Biol. Evol.">
        <title>Comparative Genomics of a Bacterivorous Green Alga Reveals Evolutionary Causalities and Consequences of Phago-Mixotrophic Mode of Nutrition.</title>
        <authorList>
            <person name="Burns J.A."/>
            <person name="Paasch A."/>
            <person name="Narechania A."/>
            <person name="Kim E."/>
        </authorList>
    </citation>
    <scope>NUCLEOTIDE SEQUENCE [LARGE SCALE GENOMIC DNA]</scope>
    <source>
        <strain evidence="2 3">PLY_AMNH</strain>
    </source>
</reference>
<organism evidence="2 3">
    <name type="scientific">Cymbomonas tetramitiformis</name>
    <dbReference type="NCBI Taxonomy" id="36881"/>
    <lineage>
        <taxon>Eukaryota</taxon>
        <taxon>Viridiplantae</taxon>
        <taxon>Chlorophyta</taxon>
        <taxon>Pyramimonadophyceae</taxon>
        <taxon>Pyramimonadales</taxon>
        <taxon>Pyramimonadaceae</taxon>
        <taxon>Cymbomonas</taxon>
    </lineage>
</organism>